<name>A0A2P2J1X6_RHIMU</name>
<accession>A0A2P2J1X6</accession>
<reference evidence="2" key="1">
    <citation type="submission" date="2018-02" db="EMBL/GenBank/DDBJ databases">
        <title>Rhizophora mucronata_Transcriptome.</title>
        <authorList>
            <person name="Meera S.P."/>
            <person name="Sreeshan A."/>
            <person name="Augustine A."/>
        </authorList>
    </citation>
    <scope>NUCLEOTIDE SEQUENCE</scope>
    <source>
        <tissue evidence="2">Leaf</tissue>
    </source>
</reference>
<proteinExistence type="predicted"/>
<sequence length="80" mass="8544">MTLRLPTRVNPRRPAFSTEAVQPIPVPNKPASKVPIPCQPTPRLSTEGGRGVALPYLDTAINVPVDSITATKQAAITEKT</sequence>
<protein>
    <submittedName>
        <fullName evidence="2">Uncharacterized protein MANES_10G084300</fullName>
    </submittedName>
</protein>
<dbReference type="AlphaFoldDB" id="A0A2P2J1X6"/>
<evidence type="ECO:0000313" key="2">
    <source>
        <dbReference type="EMBL" id="MBW87473.1"/>
    </source>
</evidence>
<organism evidence="2">
    <name type="scientific">Rhizophora mucronata</name>
    <name type="common">Asiatic mangrove</name>
    <dbReference type="NCBI Taxonomy" id="61149"/>
    <lineage>
        <taxon>Eukaryota</taxon>
        <taxon>Viridiplantae</taxon>
        <taxon>Streptophyta</taxon>
        <taxon>Embryophyta</taxon>
        <taxon>Tracheophyta</taxon>
        <taxon>Spermatophyta</taxon>
        <taxon>Magnoliopsida</taxon>
        <taxon>eudicotyledons</taxon>
        <taxon>Gunneridae</taxon>
        <taxon>Pentapetalae</taxon>
        <taxon>rosids</taxon>
        <taxon>fabids</taxon>
        <taxon>Malpighiales</taxon>
        <taxon>Rhizophoraceae</taxon>
        <taxon>Rhizophora</taxon>
    </lineage>
</organism>
<evidence type="ECO:0000256" key="1">
    <source>
        <dbReference type="SAM" id="MobiDB-lite"/>
    </source>
</evidence>
<feature type="region of interest" description="Disordered" evidence="1">
    <location>
        <begin position="1"/>
        <end position="49"/>
    </location>
</feature>
<dbReference type="EMBL" id="GGEC01006990">
    <property type="protein sequence ID" value="MBW87473.1"/>
    <property type="molecule type" value="Transcribed_RNA"/>
</dbReference>